<evidence type="ECO:0000256" key="2">
    <source>
        <dbReference type="HAMAP-Rule" id="MF_00795"/>
    </source>
</evidence>
<dbReference type="Pfam" id="PF03932">
    <property type="entry name" value="CutC"/>
    <property type="match status" value="1"/>
</dbReference>
<dbReference type="EMBL" id="JAGPXE010000004">
    <property type="protein sequence ID" value="MBQ0924660.1"/>
    <property type="molecule type" value="Genomic_DNA"/>
</dbReference>
<evidence type="ECO:0000256" key="1">
    <source>
        <dbReference type="ARBA" id="ARBA00007768"/>
    </source>
</evidence>
<dbReference type="InterPro" id="IPR005627">
    <property type="entry name" value="CutC-like"/>
</dbReference>
<dbReference type="PANTHER" id="PTHR12598">
    <property type="entry name" value="COPPER HOMEOSTASIS PROTEIN CUTC"/>
    <property type="match status" value="1"/>
</dbReference>
<comment type="caution">
    <text evidence="2">Once thought to be involved in copper homeostasis, experiments in E.coli have shown this is not the case.</text>
</comment>
<dbReference type="RefSeq" id="WP_210970056.1">
    <property type="nucleotide sequence ID" value="NZ_JAGPXE010000004.1"/>
</dbReference>
<dbReference type="PANTHER" id="PTHR12598:SF0">
    <property type="entry name" value="COPPER HOMEOSTASIS PROTEIN CUTC HOMOLOG"/>
    <property type="match status" value="1"/>
</dbReference>
<proteinExistence type="inferred from homology"/>
<comment type="similarity">
    <text evidence="1 2">Belongs to the CutC family.</text>
</comment>
<evidence type="ECO:0000313" key="4">
    <source>
        <dbReference type="Proteomes" id="UP000674084"/>
    </source>
</evidence>
<comment type="subcellular location">
    <subcellularLocation>
        <location evidence="2">Cytoplasm</location>
    </subcellularLocation>
</comment>
<dbReference type="InterPro" id="IPR036822">
    <property type="entry name" value="CutC-like_dom_sf"/>
</dbReference>
<keyword evidence="2" id="KW-0963">Cytoplasm</keyword>
<keyword evidence="4" id="KW-1185">Reference proteome</keyword>
<gene>
    <name evidence="2" type="primary">cutC</name>
    <name evidence="3" type="ORF">KBO27_11950</name>
</gene>
<evidence type="ECO:0000313" key="3">
    <source>
        <dbReference type="EMBL" id="MBQ0924660.1"/>
    </source>
</evidence>
<reference evidence="3 4" key="1">
    <citation type="submission" date="2021-04" db="EMBL/GenBank/DDBJ databases">
        <title>Whole-genome sequencing of Saccharopolyspora endophytica KCTC 19397.</title>
        <authorList>
            <person name="Ay H."/>
            <person name="Saygin H."/>
            <person name="Sahin N."/>
        </authorList>
    </citation>
    <scope>NUCLEOTIDE SEQUENCE [LARGE SCALE GENOMIC DNA]</scope>
    <source>
        <strain evidence="3 4">KCTC 19397</strain>
    </source>
</reference>
<dbReference type="Proteomes" id="UP000674084">
    <property type="component" value="Unassembled WGS sequence"/>
</dbReference>
<dbReference type="Gene3D" id="3.20.20.380">
    <property type="entry name" value="Copper homeostasis (CutC) domain"/>
    <property type="match status" value="1"/>
</dbReference>
<protein>
    <recommendedName>
        <fullName evidence="2">PF03932 family protein CutC</fullName>
    </recommendedName>
</protein>
<dbReference type="HAMAP" id="MF_00795">
    <property type="entry name" value="CutC"/>
    <property type="match status" value="1"/>
</dbReference>
<organism evidence="3 4">
    <name type="scientific">Saccharopolyspora endophytica</name>
    <dbReference type="NCBI Taxonomy" id="543886"/>
    <lineage>
        <taxon>Bacteria</taxon>
        <taxon>Bacillati</taxon>
        <taxon>Actinomycetota</taxon>
        <taxon>Actinomycetes</taxon>
        <taxon>Pseudonocardiales</taxon>
        <taxon>Pseudonocardiaceae</taxon>
        <taxon>Saccharopolyspora</taxon>
    </lineage>
</organism>
<dbReference type="SUPFAM" id="SSF110395">
    <property type="entry name" value="CutC-like"/>
    <property type="match status" value="1"/>
</dbReference>
<accession>A0ABS5DEM6</accession>
<name>A0ABS5DEM6_9PSEU</name>
<sequence>MKVEISTDSADGAVAADRLGADRIELCSAGALGGLTPGPGLLSAVLDRCHRSAVHVLIRPREGGFAYSPTEVAAMRADVRHAASAGAAGVVVGALGQDGRIDAAVLGELIAEAGGVPVALHRAVDVCPDPVEAAHTAAELGIRRILTSGGAARAEDGVPVLRRMARAGVTLTACGGIRSHNARGIAEATGVDEIHAAPRRQVPSPGGQVDFGPHHVLDETETHDLIAAARPIGQDRLSR</sequence>
<comment type="caution">
    <text evidence="3">The sequence shown here is derived from an EMBL/GenBank/DDBJ whole genome shotgun (WGS) entry which is preliminary data.</text>
</comment>